<dbReference type="InterPro" id="IPR028098">
    <property type="entry name" value="Glyco_trans_4-like_N"/>
</dbReference>
<feature type="domain" description="Glycosyl transferase family 1" evidence="2">
    <location>
        <begin position="208"/>
        <end position="377"/>
    </location>
</feature>
<feature type="transmembrane region" description="Helical" evidence="1">
    <location>
        <begin position="112"/>
        <end position="129"/>
    </location>
</feature>
<dbReference type="InterPro" id="IPR050194">
    <property type="entry name" value="Glycosyltransferase_grp1"/>
</dbReference>
<evidence type="ECO:0000256" key="1">
    <source>
        <dbReference type="SAM" id="Phobius"/>
    </source>
</evidence>
<accession>A0A368YD93</accession>
<dbReference type="EMBL" id="QPJJ01000001">
    <property type="protein sequence ID" value="RCW77408.1"/>
    <property type="molecule type" value="Genomic_DNA"/>
</dbReference>
<proteinExistence type="predicted"/>
<sequence length="397" mass="46354">MRKKVLIVTQNFYPAIGSAGNRMRNIFRLLSEESIEVEVLTIEPSYPNKSMYQDQKFWDDEVVNNSLDKIKRVPIKSRKFTNRILSRLFFYLEIMYRFTFELFKRRKDNYDYIYVSTPPIFIVFSAWIGKKLMKSKLILEVRDLWPDSLIGVQTMDHKWIIGLFQKLEKKMYRMADLIVINSIGFKEHIEAKLKKEKTIIYLPNGPRKEEIIEDKGSSEKFRVIYAGNLGLAQDIGRLKKMAQVLDSYNIHFDVLGYGMKTDSFRTFIDESKLSNIELHEPTTRQESLALIAQSDLSIAFLNDAAVFSTVLPGKIIDYMTCQTPVIAGVTGTAASLITNHHTGFVFEYRDTDKMIDKILELKEQPHKLELLRNNCKKTVEDHFLWEKNIKELSKFLK</sequence>
<dbReference type="CDD" id="cd03794">
    <property type="entry name" value="GT4_WbuB-like"/>
    <property type="match status" value="1"/>
</dbReference>
<dbReference type="InterPro" id="IPR001296">
    <property type="entry name" value="Glyco_trans_1"/>
</dbReference>
<keyword evidence="5" id="KW-1185">Reference proteome</keyword>
<name>A0A368YD93_9BACI</name>
<keyword evidence="1" id="KW-1133">Transmembrane helix</keyword>
<dbReference type="GO" id="GO:0016758">
    <property type="term" value="F:hexosyltransferase activity"/>
    <property type="evidence" value="ECO:0007669"/>
    <property type="project" value="TreeGrafter"/>
</dbReference>
<dbReference type="PANTHER" id="PTHR45947">
    <property type="entry name" value="SULFOQUINOVOSYL TRANSFERASE SQD2"/>
    <property type="match status" value="1"/>
</dbReference>
<comment type="caution">
    <text evidence="4">The sequence shown here is derived from an EMBL/GenBank/DDBJ whole genome shotgun (WGS) entry which is preliminary data.</text>
</comment>
<feature type="domain" description="Glycosyltransferase subfamily 4-like N-terminal" evidence="3">
    <location>
        <begin position="19"/>
        <end position="205"/>
    </location>
</feature>
<dbReference type="Proteomes" id="UP000252585">
    <property type="component" value="Unassembled WGS sequence"/>
</dbReference>
<evidence type="ECO:0000259" key="3">
    <source>
        <dbReference type="Pfam" id="PF13579"/>
    </source>
</evidence>
<dbReference type="Pfam" id="PF00534">
    <property type="entry name" value="Glycos_transf_1"/>
    <property type="match status" value="1"/>
</dbReference>
<dbReference type="Pfam" id="PF13579">
    <property type="entry name" value="Glyco_trans_4_4"/>
    <property type="match status" value="1"/>
</dbReference>
<organism evidence="4 5">
    <name type="scientific">Saliterribacillus persicus</name>
    <dbReference type="NCBI Taxonomy" id="930114"/>
    <lineage>
        <taxon>Bacteria</taxon>
        <taxon>Bacillati</taxon>
        <taxon>Bacillota</taxon>
        <taxon>Bacilli</taxon>
        <taxon>Bacillales</taxon>
        <taxon>Bacillaceae</taxon>
        <taxon>Saliterribacillus</taxon>
    </lineage>
</organism>
<dbReference type="OrthoDB" id="9811902at2"/>
<protein>
    <submittedName>
        <fullName evidence="4">Uncharacterized protein</fullName>
    </submittedName>
</protein>
<dbReference type="PANTHER" id="PTHR45947:SF3">
    <property type="entry name" value="SULFOQUINOVOSYL TRANSFERASE SQD2"/>
    <property type="match status" value="1"/>
</dbReference>
<dbReference type="AlphaFoldDB" id="A0A368YD93"/>
<evidence type="ECO:0000259" key="2">
    <source>
        <dbReference type="Pfam" id="PF00534"/>
    </source>
</evidence>
<keyword evidence="1" id="KW-0812">Transmembrane</keyword>
<dbReference type="SUPFAM" id="SSF53756">
    <property type="entry name" value="UDP-Glycosyltransferase/glycogen phosphorylase"/>
    <property type="match status" value="1"/>
</dbReference>
<keyword evidence="1" id="KW-0472">Membrane</keyword>
<gene>
    <name evidence="4" type="ORF">DFR57_101282</name>
</gene>
<dbReference type="RefSeq" id="WP_114351338.1">
    <property type="nucleotide sequence ID" value="NZ_QPJJ01000001.1"/>
</dbReference>
<dbReference type="Gene3D" id="3.40.50.2000">
    <property type="entry name" value="Glycogen Phosphorylase B"/>
    <property type="match status" value="2"/>
</dbReference>
<evidence type="ECO:0000313" key="5">
    <source>
        <dbReference type="Proteomes" id="UP000252585"/>
    </source>
</evidence>
<evidence type="ECO:0000313" key="4">
    <source>
        <dbReference type="EMBL" id="RCW77408.1"/>
    </source>
</evidence>
<reference evidence="4 5" key="1">
    <citation type="submission" date="2018-07" db="EMBL/GenBank/DDBJ databases">
        <title>Genomic Encyclopedia of Type Strains, Phase IV (KMG-IV): sequencing the most valuable type-strain genomes for metagenomic binning, comparative biology and taxonomic classification.</title>
        <authorList>
            <person name="Goeker M."/>
        </authorList>
    </citation>
    <scope>NUCLEOTIDE SEQUENCE [LARGE SCALE GENOMIC DNA]</scope>
    <source>
        <strain evidence="4 5">DSM 27696</strain>
    </source>
</reference>